<accession>A0A8J2Q307</accession>
<keyword evidence="3" id="KW-1185">Reference proteome</keyword>
<reference evidence="2" key="1">
    <citation type="submission" date="2021-09" db="EMBL/GenBank/DDBJ databases">
        <authorList>
            <consortium name="Pathogen Informatics"/>
        </authorList>
    </citation>
    <scope>NUCLEOTIDE SEQUENCE</scope>
</reference>
<evidence type="ECO:0000256" key="1">
    <source>
        <dbReference type="SAM" id="MobiDB-lite"/>
    </source>
</evidence>
<dbReference type="EMBL" id="CAKAEH010001274">
    <property type="protein sequence ID" value="CAG9533904.1"/>
    <property type="molecule type" value="Genomic_DNA"/>
</dbReference>
<protein>
    <submittedName>
        <fullName evidence="2">Uncharacterized protein</fullName>
    </submittedName>
</protein>
<feature type="region of interest" description="Disordered" evidence="1">
    <location>
        <begin position="69"/>
        <end position="117"/>
    </location>
</feature>
<feature type="region of interest" description="Disordered" evidence="1">
    <location>
        <begin position="1"/>
        <end position="36"/>
    </location>
</feature>
<evidence type="ECO:0000313" key="2">
    <source>
        <dbReference type="EMBL" id="CAG9533904.1"/>
    </source>
</evidence>
<proteinExistence type="predicted"/>
<sequence>DITPKTSPTKGEKSTVPTAKPKKNIGINGGGRAMSDKVKEKVNCGNADISRKTKLAPINIAEIVEKAEETTKENVTSRLRTSELDANESSSEIPTNSRKSLQDTMKSAGRKMYNFFR</sequence>
<feature type="compositionally biased region" description="Polar residues" evidence="1">
    <location>
        <begin position="87"/>
        <end position="105"/>
    </location>
</feature>
<dbReference type="AlphaFoldDB" id="A0A8J2Q307"/>
<comment type="caution">
    <text evidence="2">The sequence shown here is derived from an EMBL/GenBank/DDBJ whole genome shotgun (WGS) entry which is preliminary data.</text>
</comment>
<gene>
    <name evidence="2" type="ORF">CJOHNSTONI_LOCUS4092</name>
</gene>
<feature type="non-terminal residue" evidence="2">
    <location>
        <position position="117"/>
    </location>
</feature>
<organism evidence="2 3">
    <name type="scientific">Cercopithifilaria johnstoni</name>
    <dbReference type="NCBI Taxonomy" id="2874296"/>
    <lineage>
        <taxon>Eukaryota</taxon>
        <taxon>Metazoa</taxon>
        <taxon>Ecdysozoa</taxon>
        <taxon>Nematoda</taxon>
        <taxon>Chromadorea</taxon>
        <taxon>Rhabditida</taxon>
        <taxon>Spirurina</taxon>
        <taxon>Spiruromorpha</taxon>
        <taxon>Filarioidea</taxon>
        <taxon>Onchocercidae</taxon>
        <taxon>Cercopithifilaria</taxon>
    </lineage>
</organism>
<evidence type="ECO:0000313" key="3">
    <source>
        <dbReference type="Proteomes" id="UP000746747"/>
    </source>
</evidence>
<name>A0A8J2Q307_9BILA</name>
<dbReference type="Proteomes" id="UP000746747">
    <property type="component" value="Unassembled WGS sequence"/>
</dbReference>